<dbReference type="RefSeq" id="WP_185038668.1">
    <property type="nucleotide sequence ID" value="NZ_BAABFG010000005.1"/>
</dbReference>
<comment type="caution">
    <text evidence="2">The sequence shown here is derived from an EMBL/GenBank/DDBJ whole genome shotgun (WGS) entry which is preliminary data.</text>
</comment>
<name>A0A7W7M655_9ACTN</name>
<evidence type="ECO:0000313" key="2">
    <source>
        <dbReference type="EMBL" id="MBB4738375.1"/>
    </source>
</evidence>
<reference evidence="2 3" key="1">
    <citation type="submission" date="2020-08" db="EMBL/GenBank/DDBJ databases">
        <title>Sequencing the genomes of 1000 actinobacteria strains.</title>
        <authorList>
            <person name="Klenk H.-P."/>
        </authorList>
    </citation>
    <scope>NUCLEOTIDE SEQUENCE [LARGE SCALE GENOMIC DNA]</scope>
    <source>
        <strain evidence="2 3">DSM 45809</strain>
    </source>
</reference>
<evidence type="ECO:0000313" key="3">
    <source>
        <dbReference type="Proteomes" id="UP000546162"/>
    </source>
</evidence>
<protein>
    <submittedName>
        <fullName evidence="2">Uncharacterized protein</fullName>
    </submittedName>
</protein>
<feature type="region of interest" description="Disordered" evidence="1">
    <location>
        <begin position="180"/>
        <end position="202"/>
    </location>
</feature>
<keyword evidence="3" id="KW-1185">Reference proteome</keyword>
<gene>
    <name evidence="2" type="ORF">BJY16_001834</name>
</gene>
<proteinExistence type="predicted"/>
<dbReference type="AlphaFoldDB" id="A0A7W7M655"/>
<feature type="compositionally biased region" description="Low complexity" evidence="1">
    <location>
        <begin position="191"/>
        <end position="201"/>
    </location>
</feature>
<accession>A0A7W7M655</accession>
<dbReference type="EMBL" id="JACHNB010000001">
    <property type="protein sequence ID" value="MBB4738375.1"/>
    <property type="molecule type" value="Genomic_DNA"/>
</dbReference>
<sequence length="231" mass="24614">MTGWDDEQLTAGFRSMMLLAALVERGGRPAAVSPTVRLSPGEKQYGWFPADVAGDGRRVVVVTDQRIVVGERPWALRALTEVRSEPADWAVTLRMRGRPEPLTLSGPWVPWLGVVLCAELYSAAFPPEEADGYRKAADMRAGNGTGDALGEVKAAGVRIGEAFGEAKATGVRIGDAFGEGKAAGDGRGRGRVLPGPRVPVRSVDPDLGLQRQRVVVPHPVHRGDRHPGASV</sequence>
<evidence type="ECO:0000256" key="1">
    <source>
        <dbReference type="SAM" id="MobiDB-lite"/>
    </source>
</evidence>
<organism evidence="2 3">
    <name type="scientific">Actinoplanes octamycinicus</name>
    <dbReference type="NCBI Taxonomy" id="135948"/>
    <lineage>
        <taxon>Bacteria</taxon>
        <taxon>Bacillati</taxon>
        <taxon>Actinomycetota</taxon>
        <taxon>Actinomycetes</taxon>
        <taxon>Micromonosporales</taxon>
        <taxon>Micromonosporaceae</taxon>
        <taxon>Actinoplanes</taxon>
    </lineage>
</organism>
<dbReference type="Proteomes" id="UP000546162">
    <property type="component" value="Unassembled WGS sequence"/>
</dbReference>